<feature type="transmembrane region" description="Helical" evidence="1">
    <location>
        <begin position="31"/>
        <end position="49"/>
    </location>
</feature>
<evidence type="ECO:0000313" key="3">
    <source>
        <dbReference type="Proteomes" id="UP000254051"/>
    </source>
</evidence>
<sequence>MDLGTKLIINLVIAIAIILVCIMLFKVNATIALILASIYMGVASGIEVLETITLIGDGFGSMMASMGLPIGLGVILGQLLSDSGGANVIAETIVRKFPAEKSLYALAFTGFILSIPVFFDVTFIILIPIGIAIARQINKPMAYITGVLTAGATTAHCIVPPTPNPLAAPDILGFDLGEMVIAGLIFGIITVLGTVFIYTKIHDRGIWNNEKDINHSSTVVEELEAAAAKNDEQRPGFWVSLIPIFFPIICILSGTVASAVVGEENVPLICQVLGTKIVALLTGALAAYIVGYKYIGKEKIEDSCGEALKAAGVVLLITGAGGSFGTVIKATDIGTVLVDKLGIDNSSKIAILFLAFFIGFIFRVAQGSGTVAGITSMTIMATISGTVALHPVYIAMACLSGGNSVGHVNDSGFWVATNLSGLSVTGGLKTYTLASFISAVFIFLIALAGAVILPMA</sequence>
<gene>
    <name evidence="2" type="ORF">SAMN05216529_102411</name>
</gene>
<feature type="transmembrane region" description="Helical" evidence="1">
    <location>
        <begin position="141"/>
        <end position="159"/>
    </location>
</feature>
<dbReference type="InterPro" id="IPR003474">
    <property type="entry name" value="Glcn_transporter"/>
</dbReference>
<feature type="transmembrane region" description="Helical" evidence="1">
    <location>
        <begin position="431"/>
        <end position="453"/>
    </location>
</feature>
<feature type="transmembrane region" description="Helical" evidence="1">
    <location>
        <begin position="377"/>
        <end position="396"/>
    </location>
</feature>
<proteinExistence type="predicted"/>
<keyword evidence="1" id="KW-1133">Transmembrane helix</keyword>
<feature type="transmembrane region" description="Helical" evidence="1">
    <location>
        <begin position="273"/>
        <end position="295"/>
    </location>
</feature>
<reference evidence="3" key="1">
    <citation type="submission" date="2017-07" db="EMBL/GenBank/DDBJ databases">
        <authorList>
            <person name="Varghese N."/>
            <person name="Submissions S."/>
        </authorList>
    </citation>
    <scope>NUCLEOTIDE SEQUENCE [LARGE SCALE GENOMIC DNA]</scope>
    <source>
        <strain evidence="3">NLAE-zl-C134</strain>
    </source>
</reference>
<feature type="transmembrane region" description="Helical" evidence="1">
    <location>
        <begin position="7"/>
        <end position="25"/>
    </location>
</feature>
<keyword evidence="1" id="KW-0812">Transmembrane</keyword>
<feature type="transmembrane region" description="Helical" evidence="1">
    <location>
        <begin position="348"/>
        <end position="365"/>
    </location>
</feature>
<dbReference type="OrthoDB" id="9787129at2"/>
<dbReference type="GO" id="GO:0005886">
    <property type="term" value="C:plasma membrane"/>
    <property type="evidence" value="ECO:0007669"/>
    <property type="project" value="TreeGrafter"/>
</dbReference>
<evidence type="ECO:0000313" key="2">
    <source>
        <dbReference type="EMBL" id="SUQ13193.1"/>
    </source>
</evidence>
<keyword evidence="1" id="KW-0472">Membrane</keyword>
<dbReference type="AlphaFoldDB" id="A0A316ANK2"/>
<dbReference type="PANTHER" id="PTHR30354">
    <property type="entry name" value="GNT FAMILY GLUCONATE TRANSPORTER"/>
    <property type="match status" value="1"/>
</dbReference>
<dbReference type="GO" id="GO:0015128">
    <property type="term" value="F:gluconate transmembrane transporter activity"/>
    <property type="evidence" value="ECO:0007669"/>
    <property type="project" value="InterPro"/>
</dbReference>
<accession>A0A316ANK2</accession>
<dbReference type="Proteomes" id="UP000254051">
    <property type="component" value="Unassembled WGS sequence"/>
</dbReference>
<protein>
    <submittedName>
        <fullName evidence="2">Gnt-I system low-affinity gluconate transporter</fullName>
    </submittedName>
</protein>
<name>A0A316ANK2_9FIRM</name>
<keyword evidence="3" id="KW-1185">Reference proteome</keyword>
<feature type="transmembrane region" description="Helical" evidence="1">
    <location>
        <begin position="179"/>
        <end position="198"/>
    </location>
</feature>
<evidence type="ECO:0000256" key="1">
    <source>
        <dbReference type="SAM" id="Phobius"/>
    </source>
</evidence>
<organism evidence="2 3">
    <name type="scientific">Faecalicatena contorta</name>
    <dbReference type="NCBI Taxonomy" id="39482"/>
    <lineage>
        <taxon>Bacteria</taxon>
        <taxon>Bacillati</taxon>
        <taxon>Bacillota</taxon>
        <taxon>Clostridia</taxon>
        <taxon>Lachnospirales</taxon>
        <taxon>Lachnospiraceae</taxon>
        <taxon>Faecalicatena</taxon>
    </lineage>
</organism>
<feature type="transmembrane region" description="Helical" evidence="1">
    <location>
        <begin position="103"/>
        <end position="129"/>
    </location>
</feature>
<feature type="transmembrane region" description="Helical" evidence="1">
    <location>
        <begin position="307"/>
        <end position="328"/>
    </location>
</feature>
<dbReference type="Pfam" id="PF02447">
    <property type="entry name" value="GntP_permease"/>
    <property type="match status" value="1"/>
</dbReference>
<dbReference type="RefSeq" id="WP_109709179.1">
    <property type="nucleotide sequence ID" value="NZ_QGDS01000002.1"/>
</dbReference>
<dbReference type="EMBL" id="UHJJ01000002">
    <property type="protein sequence ID" value="SUQ13193.1"/>
    <property type="molecule type" value="Genomic_DNA"/>
</dbReference>
<dbReference type="PANTHER" id="PTHR30354:SF11">
    <property type="entry name" value="PERMEASE"/>
    <property type="match status" value="1"/>
</dbReference>
<feature type="transmembrane region" description="Helical" evidence="1">
    <location>
        <begin position="61"/>
        <end position="80"/>
    </location>
</feature>
<feature type="transmembrane region" description="Helical" evidence="1">
    <location>
        <begin position="237"/>
        <end position="261"/>
    </location>
</feature>